<protein>
    <recommendedName>
        <fullName evidence="2">Integrase catalytic domain-containing protein</fullName>
    </recommendedName>
</protein>
<evidence type="ECO:0000313" key="4">
    <source>
        <dbReference type="Proteomes" id="UP000233551"/>
    </source>
</evidence>
<dbReference type="Gene3D" id="3.30.420.10">
    <property type="entry name" value="Ribonuclease H-like superfamily/Ribonuclease H"/>
    <property type="match status" value="1"/>
</dbReference>
<dbReference type="Proteomes" id="UP000233551">
    <property type="component" value="Unassembled WGS sequence"/>
</dbReference>
<evidence type="ECO:0000259" key="2">
    <source>
        <dbReference type="PROSITE" id="PS50994"/>
    </source>
</evidence>
<keyword evidence="1" id="KW-0175">Coiled coil</keyword>
<dbReference type="PROSITE" id="PS50994">
    <property type="entry name" value="INTEGRASE"/>
    <property type="match status" value="1"/>
</dbReference>
<dbReference type="GO" id="GO:0015074">
    <property type="term" value="P:DNA integration"/>
    <property type="evidence" value="ECO:0007669"/>
    <property type="project" value="InterPro"/>
</dbReference>
<sequence length="218" mass="25526">MDFIEGLPRSQGRDSIMVLVDRLSKYVHFIALGHPYSAKEVAKVFVQGIVQLHRILKLIVTDRDLIFMSSFWREVFKLHGTKLKMSSAYHPQTDGQTEVIDRCLEQYLHCFVYHQPRLWERYLTWAEYWYNTTYQRSISMTPFEAVYGRPRPVLVGYEPGSTAVNIVEKQLRARDAILQELKSNLAAAQNRMKAAADKHHRDEGFEVGDWVYLKLQPY</sequence>
<dbReference type="InterPro" id="IPR012337">
    <property type="entry name" value="RNaseH-like_sf"/>
</dbReference>
<gene>
    <name evidence="3" type="ORF">CRG98_018945</name>
</gene>
<organism evidence="3 4">
    <name type="scientific">Punica granatum</name>
    <name type="common">Pomegranate</name>
    <dbReference type="NCBI Taxonomy" id="22663"/>
    <lineage>
        <taxon>Eukaryota</taxon>
        <taxon>Viridiplantae</taxon>
        <taxon>Streptophyta</taxon>
        <taxon>Embryophyta</taxon>
        <taxon>Tracheophyta</taxon>
        <taxon>Spermatophyta</taxon>
        <taxon>Magnoliopsida</taxon>
        <taxon>eudicotyledons</taxon>
        <taxon>Gunneridae</taxon>
        <taxon>Pentapetalae</taxon>
        <taxon>rosids</taxon>
        <taxon>malvids</taxon>
        <taxon>Myrtales</taxon>
        <taxon>Lythraceae</taxon>
        <taxon>Punica</taxon>
    </lineage>
</organism>
<evidence type="ECO:0000256" key="1">
    <source>
        <dbReference type="SAM" id="Coils"/>
    </source>
</evidence>
<feature type="coiled-coil region" evidence="1">
    <location>
        <begin position="171"/>
        <end position="198"/>
    </location>
</feature>
<name>A0A2I0JWK0_PUNGR</name>
<comment type="caution">
    <text evidence="3">The sequence shown here is derived from an EMBL/GenBank/DDBJ whole genome shotgun (WGS) entry which is preliminary data.</text>
</comment>
<dbReference type="PANTHER" id="PTHR45835:SF99">
    <property type="entry name" value="CHROMO DOMAIN-CONTAINING PROTEIN-RELATED"/>
    <property type="match status" value="1"/>
</dbReference>
<dbReference type="EMBL" id="PGOL01001131">
    <property type="protein sequence ID" value="PKI60698.1"/>
    <property type="molecule type" value="Genomic_DNA"/>
</dbReference>
<keyword evidence="4" id="KW-1185">Reference proteome</keyword>
<dbReference type="AlphaFoldDB" id="A0A2I0JWK0"/>
<dbReference type="STRING" id="22663.A0A2I0JWK0"/>
<evidence type="ECO:0000313" key="3">
    <source>
        <dbReference type="EMBL" id="PKI60698.1"/>
    </source>
</evidence>
<dbReference type="PANTHER" id="PTHR45835">
    <property type="entry name" value="YALI0A06105P"/>
    <property type="match status" value="1"/>
</dbReference>
<proteinExistence type="predicted"/>
<dbReference type="GO" id="GO:0003676">
    <property type="term" value="F:nucleic acid binding"/>
    <property type="evidence" value="ECO:0007669"/>
    <property type="project" value="InterPro"/>
</dbReference>
<reference evidence="3 4" key="1">
    <citation type="submission" date="2017-11" db="EMBL/GenBank/DDBJ databases">
        <title>De-novo sequencing of pomegranate (Punica granatum L.) genome.</title>
        <authorList>
            <person name="Akparov Z."/>
            <person name="Amiraslanov A."/>
            <person name="Hajiyeva S."/>
            <person name="Abbasov M."/>
            <person name="Kaur K."/>
            <person name="Hamwieh A."/>
            <person name="Solovyev V."/>
            <person name="Salamov A."/>
            <person name="Braich B."/>
            <person name="Kosarev P."/>
            <person name="Mahmoud A."/>
            <person name="Hajiyev E."/>
            <person name="Babayeva S."/>
            <person name="Izzatullayeva V."/>
            <person name="Mammadov A."/>
            <person name="Mammadov A."/>
            <person name="Sharifova S."/>
            <person name="Ojaghi J."/>
            <person name="Eynullazada K."/>
            <person name="Bayramov B."/>
            <person name="Abdulazimova A."/>
            <person name="Shahmuradov I."/>
        </authorList>
    </citation>
    <scope>NUCLEOTIDE SEQUENCE [LARGE SCALE GENOMIC DNA]</scope>
    <source>
        <strain evidence="4">cv. AG2017</strain>
        <tissue evidence="3">Leaf</tissue>
    </source>
</reference>
<dbReference type="SUPFAM" id="SSF53098">
    <property type="entry name" value="Ribonuclease H-like"/>
    <property type="match status" value="1"/>
</dbReference>
<accession>A0A2I0JWK0</accession>
<dbReference type="InterPro" id="IPR036397">
    <property type="entry name" value="RNaseH_sf"/>
</dbReference>
<feature type="domain" description="Integrase catalytic" evidence="2">
    <location>
        <begin position="1"/>
        <end position="150"/>
    </location>
</feature>
<dbReference type="InterPro" id="IPR001584">
    <property type="entry name" value="Integrase_cat-core"/>
</dbReference>